<accession>A0ABU1WHJ3</accession>
<dbReference type="Proteomes" id="UP001265700">
    <property type="component" value="Unassembled WGS sequence"/>
</dbReference>
<evidence type="ECO:0000259" key="3">
    <source>
        <dbReference type="Pfam" id="PF16537"/>
    </source>
</evidence>
<feature type="domain" description="Type II secretion system protein GspB C-terminal" evidence="3">
    <location>
        <begin position="195"/>
        <end position="252"/>
    </location>
</feature>
<feature type="region of interest" description="Disordered" evidence="1">
    <location>
        <begin position="93"/>
        <end position="177"/>
    </location>
</feature>
<sequence>MSYILDALKRADTERERERGNVPGLHSQNLPSGSIQRDRRRQPPKLARVAAWTGLFVLALVAAWAFWPAGEHQQGLASSTTGTTEPVAIPAAQAPAEAPAAPTVAPSEPRTATAPDLPILAPPPPRPPPPPARAERPSAGGTADAPAAIASTPASAPATAAPAATAPPGGSAAAPPPAAAVRRFAELSPELRAQLPQVNVSGSTYSNNPKLRTLIANGKVIQEGDEIAPGLQVETIGQRSAVLNFKGTRYSIGF</sequence>
<evidence type="ECO:0000313" key="4">
    <source>
        <dbReference type="EMBL" id="MDR7148745.1"/>
    </source>
</evidence>
<keyword evidence="2" id="KW-0472">Membrane</keyword>
<dbReference type="InterPro" id="IPR032389">
    <property type="entry name" value="GspB_C"/>
</dbReference>
<protein>
    <submittedName>
        <fullName evidence="4">General secretion pathway protein B</fullName>
    </submittedName>
</protein>
<comment type="caution">
    <text evidence="4">The sequence shown here is derived from an EMBL/GenBank/DDBJ whole genome shotgun (WGS) entry which is preliminary data.</text>
</comment>
<organism evidence="4 5">
    <name type="scientific">Hydrogenophaga palleronii</name>
    <dbReference type="NCBI Taxonomy" id="65655"/>
    <lineage>
        <taxon>Bacteria</taxon>
        <taxon>Pseudomonadati</taxon>
        <taxon>Pseudomonadota</taxon>
        <taxon>Betaproteobacteria</taxon>
        <taxon>Burkholderiales</taxon>
        <taxon>Comamonadaceae</taxon>
        <taxon>Hydrogenophaga</taxon>
    </lineage>
</organism>
<feature type="compositionally biased region" description="Low complexity" evidence="1">
    <location>
        <begin position="137"/>
        <end position="173"/>
    </location>
</feature>
<feature type="transmembrane region" description="Helical" evidence="2">
    <location>
        <begin position="46"/>
        <end position="67"/>
    </location>
</feature>
<gene>
    <name evidence="4" type="ORF">J2W49_000673</name>
</gene>
<name>A0ABU1WHJ3_9BURK</name>
<dbReference type="EMBL" id="JAVDWU010000001">
    <property type="protein sequence ID" value="MDR7148745.1"/>
    <property type="molecule type" value="Genomic_DNA"/>
</dbReference>
<keyword evidence="5" id="KW-1185">Reference proteome</keyword>
<feature type="compositionally biased region" description="Pro residues" evidence="1">
    <location>
        <begin position="120"/>
        <end position="132"/>
    </location>
</feature>
<feature type="compositionally biased region" description="Polar residues" evidence="1">
    <location>
        <begin position="26"/>
        <end position="35"/>
    </location>
</feature>
<keyword evidence="2" id="KW-1133">Transmembrane helix</keyword>
<proteinExistence type="predicted"/>
<reference evidence="4 5" key="1">
    <citation type="submission" date="2023-07" db="EMBL/GenBank/DDBJ databases">
        <title>Sorghum-associated microbial communities from plants grown in Nebraska, USA.</title>
        <authorList>
            <person name="Schachtman D."/>
        </authorList>
    </citation>
    <scope>NUCLEOTIDE SEQUENCE [LARGE SCALE GENOMIC DNA]</scope>
    <source>
        <strain evidence="4 5">4249</strain>
    </source>
</reference>
<evidence type="ECO:0000313" key="5">
    <source>
        <dbReference type="Proteomes" id="UP001265700"/>
    </source>
</evidence>
<dbReference type="RefSeq" id="WP_310311589.1">
    <property type="nucleotide sequence ID" value="NZ_JAVDWU010000001.1"/>
</dbReference>
<dbReference type="Pfam" id="PF16537">
    <property type="entry name" value="T2SSB"/>
    <property type="match status" value="1"/>
</dbReference>
<evidence type="ECO:0000256" key="2">
    <source>
        <dbReference type="SAM" id="Phobius"/>
    </source>
</evidence>
<keyword evidence="2" id="KW-0812">Transmembrane</keyword>
<evidence type="ECO:0000256" key="1">
    <source>
        <dbReference type="SAM" id="MobiDB-lite"/>
    </source>
</evidence>
<feature type="region of interest" description="Disordered" evidence="1">
    <location>
        <begin position="9"/>
        <end position="42"/>
    </location>
</feature>
<feature type="compositionally biased region" description="Low complexity" evidence="1">
    <location>
        <begin position="93"/>
        <end position="109"/>
    </location>
</feature>
<feature type="compositionally biased region" description="Basic and acidic residues" evidence="1">
    <location>
        <begin position="9"/>
        <end position="20"/>
    </location>
</feature>